<dbReference type="InterPro" id="IPR002513">
    <property type="entry name" value="Tn3_Tnp_DDE_dom"/>
</dbReference>
<evidence type="ECO:0000259" key="1">
    <source>
        <dbReference type="Pfam" id="PF01526"/>
    </source>
</evidence>
<evidence type="ECO:0000313" key="2">
    <source>
        <dbReference type="EMBL" id="MEF3112263.1"/>
    </source>
</evidence>
<name>A0ABU7WL89_9ACTN</name>
<evidence type="ECO:0000313" key="3">
    <source>
        <dbReference type="Proteomes" id="UP001348265"/>
    </source>
</evidence>
<protein>
    <submittedName>
        <fullName evidence="2">Tn3 family transposase</fullName>
    </submittedName>
</protein>
<feature type="domain" description="Tn3 transposase DDE" evidence="1">
    <location>
        <begin position="2"/>
        <end position="140"/>
    </location>
</feature>
<dbReference type="Pfam" id="PF01526">
    <property type="entry name" value="DDE_Tnp_Tn3"/>
    <property type="match status" value="1"/>
</dbReference>
<sequence length="146" mass="16037">MGFGLLTPAGFAYAPQLADLSDQKMWRIDRTTAHAAFPDAARGHIDLARTERHWENILRIIGFVHTGFVHTGSVHTGSAHTGAVRACDVIRMLSRDGRPTPLGDAIACYGRIVRSLHILRLADEPGYRRQIKTQANLQEAATRSPG</sequence>
<proteinExistence type="predicted"/>
<reference evidence="2 3" key="1">
    <citation type="submission" date="2023-08" db="EMBL/GenBank/DDBJ databases">
        <authorList>
            <person name="Sharma P."/>
            <person name="Verma V."/>
            <person name="Mohan M.K."/>
            <person name="Dubey A.K."/>
        </authorList>
    </citation>
    <scope>NUCLEOTIDE SEQUENCE [LARGE SCALE GENOMIC DNA]</scope>
    <source>
        <strain evidence="2 3">ADP4</strain>
    </source>
</reference>
<organism evidence="2 3">
    <name type="scientific">Streptomyces chrestomyceticus</name>
    <dbReference type="NCBI Taxonomy" id="68185"/>
    <lineage>
        <taxon>Bacteria</taxon>
        <taxon>Bacillati</taxon>
        <taxon>Actinomycetota</taxon>
        <taxon>Actinomycetes</taxon>
        <taxon>Kitasatosporales</taxon>
        <taxon>Streptomycetaceae</taxon>
        <taxon>Streptomyces</taxon>
    </lineage>
</organism>
<accession>A0ABU7WL89</accession>
<dbReference type="EMBL" id="JAVFKM010000001">
    <property type="protein sequence ID" value="MEF3112263.1"/>
    <property type="molecule type" value="Genomic_DNA"/>
</dbReference>
<gene>
    <name evidence="2" type="ORF">RB636_03455</name>
</gene>
<keyword evidence="3" id="KW-1185">Reference proteome</keyword>
<dbReference type="Proteomes" id="UP001348265">
    <property type="component" value="Unassembled WGS sequence"/>
</dbReference>
<comment type="caution">
    <text evidence="2">The sequence shown here is derived from an EMBL/GenBank/DDBJ whole genome shotgun (WGS) entry which is preliminary data.</text>
</comment>